<dbReference type="SUPFAM" id="SSF55961">
    <property type="entry name" value="Bet v1-like"/>
    <property type="match status" value="1"/>
</dbReference>
<evidence type="ECO:0000313" key="2">
    <source>
        <dbReference type="Proteomes" id="UP000318704"/>
    </source>
</evidence>
<dbReference type="InterPro" id="IPR023393">
    <property type="entry name" value="START-like_dom_sf"/>
</dbReference>
<dbReference type="Proteomes" id="UP000318704">
    <property type="component" value="Chromosome"/>
</dbReference>
<dbReference type="EMBL" id="CP037920">
    <property type="protein sequence ID" value="QDT96477.1"/>
    <property type="molecule type" value="Genomic_DNA"/>
</dbReference>
<dbReference type="InterPro" id="IPR019587">
    <property type="entry name" value="Polyketide_cyclase/dehydratase"/>
</dbReference>
<dbReference type="Pfam" id="PF10604">
    <property type="entry name" value="Polyketide_cyc2"/>
    <property type="match status" value="1"/>
</dbReference>
<dbReference type="AlphaFoldDB" id="A0A517VTZ2"/>
<evidence type="ECO:0000313" key="1">
    <source>
        <dbReference type="EMBL" id="QDT96477.1"/>
    </source>
</evidence>
<organism evidence="1 2">
    <name type="scientific">Gimesia aquarii</name>
    <dbReference type="NCBI Taxonomy" id="2527964"/>
    <lineage>
        <taxon>Bacteria</taxon>
        <taxon>Pseudomonadati</taxon>
        <taxon>Planctomycetota</taxon>
        <taxon>Planctomycetia</taxon>
        <taxon>Planctomycetales</taxon>
        <taxon>Planctomycetaceae</taxon>
        <taxon>Gimesia</taxon>
    </lineage>
</organism>
<accession>A0A517VTZ2</accession>
<dbReference type="Gene3D" id="3.30.530.20">
    <property type="match status" value="1"/>
</dbReference>
<name>A0A517VTZ2_9PLAN</name>
<proteinExistence type="predicted"/>
<protein>
    <submittedName>
        <fullName evidence="1">Polyketide cyclase / dehydrase and lipid transport</fullName>
    </submittedName>
</protein>
<dbReference type="CDD" id="cd07812">
    <property type="entry name" value="SRPBCC"/>
    <property type="match status" value="1"/>
</dbReference>
<dbReference type="KEGG" id="gaw:V144x_19340"/>
<reference evidence="1 2" key="1">
    <citation type="submission" date="2019-03" db="EMBL/GenBank/DDBJ databases">
        <title>Deep-cultivation of Planctomycetes and their phenomic and genomic characterization uncovers novel biology.</title>
        <authorList>
            <person name="Wiegand S."/>
            <person name="Jogler M."/>
            <person name="Boedeker C."/>
            <person name="Pinto D."/>
            <person name="Vollmers J."/>
            <person name="Rivas-Marin E."/>
            <person name="Kohn T."/>
            <person name="Peeters S.H."/>
            <person name="Heuer A."/>
            <person name="Rast P."/>
            <person name="Oberbeckmann S."/>
            <person name="Bunk B."/>
            <person name="Jeske O."/>
            <person name="Meyerdierks A."/>
            <person name="Storesund J.E."/>
            <person name="Kallscheuer N."/>
            <person name="Luecker S."/>
            <person name="Lage O.M."/>
            <person name="Pohl T."/>
            <person name="Merkel B.J."/>
            <person name="Hornburger P."/>
            <person name="Mueller R.-W."/>
            <person name="Bruemmer F."/>
            <person name="Labrenz M."/>
            <person name="Spormann A.M."/>
            <person name="Op den Camp H."/>
            <person name="Overmann J."/>
            <person name="Amann R."/>
            <person name="Jetten M.S.M."/>
            <person name="Mascher T."/>
            <person name="Medema M.H."/>
            <person name="Devos D.P."/>
            <person name="Kaster A.-K."/>
            <person name="Ovreas L."/>
            <person name="Rohde M."/>
            <person name="Galperin M.Y."/>
            <person name="Jogler C."/>
        </authorList>
    </citation>
    <scope>NUCLEOTIDE SEQUENCE [LARGE SCALE GENOMIC DNA]</scope>
    <source>
        <strain evidence="1 2">V144</strain>
    </source>
</reference>
<gene>
    <name evidence="1" type="ORF">V144x_19340</name>
</gene>
<sequence>MKSATLSVTIAATPQDVFDYVSDLQNMPLWAVNYCQGVRQEGDRWIVTTPFGEIETTVEANAEYGIVDFHSQAAADVDVLTPTRVVANGEQTEYIFTFFQDPGMSNQEFQAGQKSLQEELNLLKRLVEEKS</sequence>
<dbReference type="RefSeq" id="WP_144984669.1">
    <property type="nucleotide sequence ID" value="NZ_CP037920.1"/>
</dbReference>